<keyword evidence="4" id="KW-0812">Transmembrane</keyword>
<evidence type="ECO:0000256" key="2">
    <source>
        <dbReference type="PROSITE-ProRule" id="PRU00023"/>
    </source>
</evidence>
<dbReference type="Pfam" id="PF13637">
    <property type="entry name" value="Ank_4"/>
    <property type="match status" value="2"/>
</dbReference>
<feature type="domain" description="Nephrocystin 3-like N-terminal" evidence="6">
    <location>
        <begin position="328"/>
        <end position="435"/>
    </location>
</feature>
<dbReference type="OrthoDB" id="7464126at2759"/>
<dbReference type="Gene3D" id="1.25.40.20">
    <property type="entry name" value="Ankyrin repeat-containing domain"/>
    <property type="match status" value="5"/>
</dbReference>
<dbReference type="InterPro" id="IPR002110">
    <property type="entry name" value="Ankyrin_rpt"/>
</dbReference>
<evidence type="ECO:0000259" key="5">
    <source>
        <dbReference type="Pfam" id="PF01048"/>
    </source>
</evidence>
<evidence type="ECO:0000313" key="7">
    <source>
        <dbReference type="EMBL" id="CAI4214201.1"/>
    </source>
</evidence>
<keyword evidence="8" id="KW-1185">Reference proteome</keyword>
<dbReference type="GO" id="GO:0009116">
    <property type="term" value="P:nucleoside metabolic process"/>
    <property type="evidence" value="ECO:0007669"/>
    <property type="project" value="InterPro"/>
</dbReference>
<dbReference type="PANTHER" id="PTHR46224">
    <property type="entry name" value="ANKYRIN REPEAT FAMILY PROTEIN"/>
    <property type="match status" value="1"/>
</dbReference>
<dbReference type="InterPro" id="IPR051616">
    <property type="entry name" value="Cul2-RING_E3_ligase_SR"/>
</dbReference>
<dbReference type="Pfam" id="PF00023">
    <property type="entry name" value="Ank"/>
    <property type="match status" value="1"/>
</dbReference>
<feature type="repeat" description="ANK" evidence="2">
    <location>
        <begin position="681"/>
        <end position="703"/>
    </location>
</feature>
<feature type="repeat" description="ANK" evidence="2">
    <location>
        <begin position="1028"/>
        <end position="1050"/>
    </location>
</feature>
<organism evidence="7 8">
    <name type="scientific">Parascedosporium putredinis</name>
    <dbReference type="NCBI Taxonomy" id="1442378"/>
    <lineage>
        <taxon>Eukaryota</taxon>
        <taxon>Fungi</taxon>
        <taxon>Dikarya</taxon>
        <taxon>Ascomycota</taxon>
        <taxon>Pezizomycotina</taxon>
        <taxon>Sordariomycetes</taxon>
        <taxon>Hypocreomycetidae</taxon>
        <taxon>Microascales</taxon>
        <taxon>Microascaceae</taxon>
        <taxon>Parascedosporium</taxon>
    </lineage>
</organism>
<dbReference type="GO" id="GO:0003824">
    <property type="term" value="F:catalytic activity"/>
    <property type="evidence" value="ECO:0007669"/>
    <property type="project" value="InterPro"/>
</dbReference>
<dbReference type="PANTHER" id="PTHR46224:SF64">
    <property type="entry name" value="IQ MOTIF AND ANKYRIN REPEAT DOMAIN-CONTAINING PROTEIN 1"/>
    <property type="match status" value="1"/>
</dbReference>
<evidence type="ECO:0000313" key="8">
    <source>
        <dbReference type="Proteomes" id="UP000838763"/>
    </source>
</evidence>
<reference evidence="7" key="1">
    <citation type="submission" date="2022-11" db="EMBL/GenBank/DDBJ databases">
        <authorList>
            <person name="Scott C."/>
            <person name="Bruce N."/>
        </authorList>
    </citation>
    <scope>NUCLEOTIDE SEQUENCE</scope>
</reference>
<dbReference type="InterPro" id="IPR000845">
    <property type="entry name" value="Nucleoside_phosphorylase_d"/>
</dbReference>
<dbReference type="Pfam" id="PF24883">
    <property type="entry name" value="NPHP3_N"/>
    <property type="match status" value="1"/>
</dbReference>
<feature type="repeat" description="ANK" evidence="2">
    <location>
        <begin position="888"/>
        <end position="910"/>
    </location>
</feature>
<gene>
    <name evidence="7" type="ORF">PPNO1_LOCUS3935</name>
</gene>
<feature type="repeat" description="ANK" evidence="2">
    <location>
        <begin position="819"/>
        <end position="841"/>
    </location>
</feature>
<feature type="repeat" description="ANK" evidence="2">
    <location>
        <begin position="715"/>
        <end position="737"/>
    </location>
</feature>
<dbReference type="PROSITE" id="PS50088">
    <property type="entry name" value="ANK_REPEAT"/>
    <property type="match status" value="7"/>
</dbReference>
<evidence type="ECO:0000259" key="6">
    <source>
        <dbReference type="Pfam" id="PF24883"/>
    </source>
</evidence>
<evidence type="ECO:0000256" key="1">
    <source>
        <dbReference type="ARBA" id="ARBA00022737"/>
    </source>
</evidence>
<dbReference type="Pfam" id="PF01048">
    <property type="entry name" value="PNP_UDP_1"/>
    <property type="match status" value="1"/>
</dbReference>
<proteinExistence type="predicted"/>
<accession>A0A9P1M8J9</accession>
<feature type="domain" description="Nucleoside phosphorylase" evidence="5">
    <location>
        <begin position="11"/>
        <end position="278"/>
    </location>
</feature>
<keyword evidence="4" id="KW-0472">Membrane</keyword>
<dbReference type="Proteomes" id="UP000838763">
    <property type="component" value="Unassembled WGS sequence"/>
</dbReference>
<comment type="caution">
    <text evidence="7">The sequence shown here is derived from an EMBL/GenBank/DDBJ whole genome shotgun (WGS) entry which is preliminary data.</text>
</comment>
<dbReference type="SUPFAM" id="SSF48403">
    <property type="entry name" value="Ankyrin repeat"/>
    <property type="match status" value="2"/>
</dbReference>
<feature type="repeat" description="ANK" evidence="2">
    <location>
        <begin position="958"/>
        <end position="980"/>
    </location>
</feature>
<protein>
    <recommendedName>
        <fullName evidence="9">Nucleoside phosphorylase domain-containing protein</fullName>
    </recommendedName>
</protein>
<feature type="region of interest" description="Disordered" evidence="3">
    <location>
        <begin position="1290"/>
        <end position="1321"/>
    </location>
</feature>
<dbReference type="PROSITE" id="PS50297">
    <property type="entry name" value="ANK_REP_REGION"/>
    <property type="match status" value="7"/>
</dbReference>
<keyword evidence="2" id="KW-0040">ANK repeat</keyword>
<name>A0A9P1M8J9_9PEZI</name>
<feature type="region of interest" description="Disordered" evidence="3">
    <location>
        <begin position="1557"/>
        <end position="1586"/>
    </location>
</feature>
<keyword evidence="1" id="KW-0677">Repeat</keyword>
<feature type="region of interest" description="Disordered" evidence="3">
    <location>
        <begin position="1339"/>
        <end position="1359"/>
    </location>
</feature>
<dbReference type="InterPro" id="IPR035994">
    <property type="entry name" value="Nucleoside_phosphorylase_sf"/>
</dbReference>
<dbReference type="InterPro" id="IPR056884">
    <property type="entry name" value="NPHP3-like_N"/>
</dbReference>
<feature type="repeat" description="ANK" evidence="2">
    <location>
        <begin position="613"/>
        <end position="635"/>
    </location>
</feature>
<evidence type="ECO:0000256" key="4">
    <source>
        <dbReference type="SAM" id="Phobius"/>
    </source>
</evidence>
<keyword evidence="4" id="KW-1133">Transmembrane helix</keyword>
<dbReference type="Pfam" id="PF12796">
    <property type="entry name" value="Ank_2"/>
    <property type="match status" value="3"/>
</dbReference>
<dbReference type="InterPro" id="IPR036770">
    <property type="entry name" value="Ankyrin_rpt-contain_sf"/>
</dbReference>
<feature type="transmembrane region" description="Helical" evidence="4">
    <location>
        <begin position="1593"/>
        <end position="1617"/>
    </location>
</feature>
<evidence type="ECO:0000256" key="3">
    <source>
        <dbReference type="SAM" id="MobiDB-lite"/>
    </source>
</evidence>
<dbReference type="SUPFAM" id="SSF53167">
    <property type="entry name" value="Purine and uridine phosphorylases"/>
    <property type="match status" value="1"/>
</dbReference>
<dbReference type="EMBL" id="CALLCH030000010">
    <property type="protein sequence ID" value="CAI4214201.1"/>
    <property type="molecule type" value="Genomic_DNA"/>
</dbReference>
<sequence>MASPASKVTVGWIAPMAIELTPVLAMLEERIQVSIPGDTVMYHVGKIYNHWVAVAVCPRIGTNPAATTSENLGRSFPNIKYYLVVGIAGGVPRYGVDLREQIVLGDVIVGYPEWREGGTIHYEHGVFEENGNFSHSGHTLHADSALLSAVNNLRANHDLIPGTSIPTYLHLRKSCDKICDMTRSERREDRGTRAIRTTDTPHIHYGTIGSGNALIKSSEKRDQLYKDYNILCVEMEAAGIVAGKQALVIRGICDYADSHKNKSWQRYAAATAAAYAKELLSLVPTPDIVSNPPQPPQEVSKAVNDCLKSLAFAGMDSRFIGVETATYGTLEWLVQHQAYKDWINRDQGLLWVKGKPGSGKSTLLKYAVGQLLPQTKDLVVQFFFHGRGDLLQKSPVGFLRSILHQVVSMTPTALPELISTFEKRLGQIGPHGENWEIKNEISKIPKDLDTLYQEMISGMDEESLKLIRWICFAQKPLSLEEMCWAMTIDTDSNMESIQAYQDAESIYDSKSMKAQVNELSHGLAEVSSSANHDMIQFIHQSVKDYFCENGLLELGKRWASTENAAGAAHRQLAMVCIRYLHLEEIHKPAHDKSSEYPFLEWGEMLDYDESDGDNRTPLSLAAENGHEGIVKLLLDTQNVDIDSKINSSRTPLSWAAGNGHEGIVKLLLDTQNVDIDSKCNSSRTPLSWAAENGHEGIVKLLLDTQSVDIDSKCNSSRTPLSWAAENGHEGIVKLLLDTQSVDIDSKDAEYSQTPLSWAAENGHEGIVKLLLDTQNVDIDSKDAKYSQTPLSWAAENGHEGIVKLLLDTQSVDIDSKCNSSRTPLSWAAENGHEGIVKLLLDTQSVDIDSKDAEYSQTPLSWAAENGHEGIVKLLLDTQSVDIDSKCNSSRTPLSWAAENGHEGIVKLLLDTQSVDIDSKDAEYSQTPLSWAARNGHEGIVKLLLDTQSVDIDSKDAEYGQTPLSWAAKNGHEGIVKLLLDTQNVDIDSKDAKYSQTPLSWAAENGHEGIVKLLLDTQSVDIDSKDAEYGQTPLSWAAKNGHEGIVKLLLDTQNVDIDSTDNSGRTPLSWADKNDHEGIVKLLNQRTQPYTRSAQPESFPTFRLKDQSPLGERIGRFFVGVHSAETSTKLANDPAVAKTLLTNDDRTPPLVTQVAIVPILSRLEEFSIPHAETVHARITNAYRAPPTLPRFSLGDLHPGCILAEPWSEGSRTRRVRRLLAGVRAHMLSVEDVVPAASYRAGRAFVDGLVRAYAEGADFNAPGEVEVEARFALLRETMIRHGRELINVAYGRKGNTKEPATSTGTDVPTEPRHPRRPPSITDMAPEISESFTFVELFNSETPNATSESAPSPGTPPPGPIAAETERISTALKVLNHPRNNATVPVPASTPTIHNPYPSYRASHERILASHQCYPTYRAAQRALHDDHRCFAAYRAELAVVKSSQAGCKYVCPRSRGGVAGGATVHDNADCGRCLVDLERRVVAVRRGLEMCERSLQQALAGVEREFEVCEEDYEREMEDYLLGLTPSGPGHFFSLANTSEPVFPSINPPLGCNSNAQTNTHTHRNHITPSPPQDQHREARHSKVTMSQTKRSSSIIPSLINLVSVLVQIGILIVLILLLKEIKGVQKSGGNSVRVRTADQYGVQKVEITNSRSLPVPVMFPDTQTVRVTNALIDPLRVIVS</sequence>
<evidence type="ECO:0008006" key="9">
    <source>
        <dbReference type="Google" id="ProtNLM"/>
    </source>
</evidence>
<dbReference type="Gene3D" id="3.40.50.1580">
    <property type="entry name" value="Nucleoside phosphorylase domain"/>
    <property type="match status" value="1"/>
</dbReference>
<dbReference type="SMART" id="SM00248">
    <property type="entry name" value="ANK"/>
    <property type="match status" value="14"/>
</dbReference>